<dbReference type="KEGG" id="ipu:108267188"/>
<dbReference type="GO" id="GO:0006955">
    <property type="term" value="P:immune response"/>
    <property type="evidence" value="ECO:0007669"/>
    <property type="project" value="InterPro"/>
</dbReference>
<sequence length="101" mass="11366">MSSGSLLLVLLVLGCLQSFTEANNAKTPESCCFKFQTNKIPLRVIKGYKETRLDCTKAGIVFTLNNGRRVCADPGDLWVKNHMKNIDLRFFSELIQPQSSR</sequence>
<feature type="signal peptide" evidence="9">
    <location>
        <begin position="1"/>
        <end position="22"/>
    </location>
</feature>
<dbReference type="InterPro" id="IPR036048">
    <property type="entry name" value="Interleukin_8-like_sf"/>
</dbReference>
<gene>
    <name evidence="12" type="primary">LOC108267188</name>
</gene>
<protein>
    <recommendedName>
        <fullName evidence="9">C-C motif chemokine</fullName>
    </recommendedName>
</protein>
<organism evidence="11 12">
    <name type="scientific">Ictalurus punctatus</name>
    <name type="common">Channel catfish</name>
    <name type="synonym">Silurus punctatus</name>
    <dbReference type="NCBI Taxonomy" id="7998"/>
    <lineage>
        <taxon>Eukaryota</taxon>
        <taxon>Metazoa</taxon>
        <taxon>Chordata</taxon>
        <taxon>Craniata</taxon>
        <taxon>Vertebrata</taxon>
        <taxon>Euteleostomi</taxon>
        <taxon>Actinopterygii</taxon>
        <taxon>Neopterygii</taxon>
        <taxon>Teleostei</taxon>
        <taxon>Ostariophysi</taxon>
        <taxon>Siluriformes</taxon>
        <taxon>Ictaluridae</taxon>
        <taxon>Ictalurus</taxon>
    </lineage>
</organism>
<dbReference type="FunFam" id="2.40.50.40:FF:000002">
    <property type="entry name" value="C-C motif chemokine"/>
    <property type="match status" value="1"/>
</dbReference>
<evidence type="ECO:0000313" key="12">
    <source>
        <dbReference type="RefSeq" id="XP_017326670.2"/>
    </source>
</evidence>
<comment type="similarity">
    <text evidence="2 9">Belongs to the intercrine beta (chemokine CC) family.</text>
</comment>
<dbReference type="CDD" id="cd00272">
    <property type="entry name" value="Chemokine_CC"/>
    <property type="match status" value="1"/>
</dbReference>
<evidence type="ECO:0000256" key="4">
    <source>
        <dbReference type="ARBA" id="ARBA00022525"/>
    </source>
</evidence>
<dbReference type="InterPro" id="IPR001811">
    <property type="entry name" value="Chemokine_IL8-like_dom"/>
</dbReference>
<evidence type="ECO:0000256" key="3">
    <source>
        <dbReference type="ARBA" id="ARBA00022514"/>
    </source>
</evidence>
<keyword evidence="11" id="KW-1185">Reference proteome</keyword>
<comment type="subunit">
    <text evidence="8">Self-associates. Also heterodimer of MIP-1-alpha(4-69) and MIP-1-beta(3-69). Interacts with CCR1.</text>
</comment>
<keyword evidence="6" id="KW-1015">Disulfide bond</keyword>
<dbReference type="GO" id="GO:0005615">
    <property type="term" value="C:extracellular space"/>
    <property type="evidence" value="ECO:0007669"/>
    <property type="project" value="UniProtKB-KW"/>
</dbReference>
<dbReference type="RefSeq" id="XP_017326670.2">
    <property type="nucleotide sequence ID" value="XM_017471181.3"/>
</dbReference>
<evidence type="ECO:0000256" key="5">
    <source>
        <dbReference type="ARBA" id="ARBA00022729"/>
    </source>
</evidence>
<evidence type="ECO:0000256" key="6">
    <source>
        <dbReference type="ARBA" id="ARBA00023157"/>
    </source>
</evidence>
<proteinExistence type="inferred from homology"/>
<accession>A0A2D0RA04</accession>
<keyword evidence="4 9" id="KW-0964">Secreted</keyword>
<evidence type="ECO:0000256" key="1">
    <source>
        <dbReference type="ARBA" id="ARBA00004613"/>
    </source>
</evidence>
<dbReference type="Proteomes" id="UP000221080">
    <property type="component" value="Chromosome 7"/>
</dbReference>
<dbReference type="AlphaFoldDB" id="A0A2D0RA04"/>
<reference evidence="11" key="1">
    <citation type="journal article" date="2016" name="Nat. Commun.">
        <title>The channel catfish genome sequence provides insights into the evolution of scale formation in teleosts.</title>
        <authorList>
            <person name="Liu Z."/>
            <person name="Liu S."/>
            <person name="Yao J."/>
            <person name="Bao L."/>
            <person name="Zhang J."/>
            <person name="Li Y."/>
            <person name="Jiang C."/>
            <person name="Sun L."/>
            <person name="Wang R."/>
            <person name="Zhang Y."/>
            <person name="Zhou T."/>
            <person name="Zeng Q."/>
            <person name="Fu Q."/>
            <person name="Gao S."/>
            <person name="Li N."/>
            <person name="Koren S."/>
            <person name="Jiang Y."/>
            <person name="Zimin A."/>
            <person name="Xu P."/>
            <person name="Phillippy A.M."/>
            <person name="Geng X."/>
            <person name="Song L."/>
            <person name="Sun F."/>
            <person name="Li C."/>
            <person name="Wang X."/>
            <person name="Chen A."/>
            <person name="Jin Y."/>
            <person name="Yuan Z."/>
            <person name="Yang Y."/>
            <person name="Tan S."/>
            <person name="Peatman E."/>
            <person name="Lu J."/>
            <person name="Qin Z."/>
            <person name="Dunham R."/>
            <person name="Li Z."/>
            <person name="Sonstegard T."/>
            <person name="Feng J."/>
            <person name="Danzmann R.G."/>
            <person name="Schroeder S."/>
            <person name="Scheffler B."/>
            <person name="Duke M.V."/>
            <person name="Ballard L."/>
            <person name="Kucuktas H."/>
            <person name="Kaltenboeck L."/>
            <person name="Liu H."/>
            <person name="Armbruster J."/>
            <person name="Xie Y."/>
            <person name="Kirby M.L."/>
            <person name="Tian Y."/>
            <person name="Flanagan M.E."/>
            <person name="Mu W."/>
            <person name="Waldbieser G.C."/>
        </authorList>
    </citation>
    <scope>NUCLEOTIDE SEQUENCE [LARGE SCALE GENOMIC DNA]</scope>
    <source>
        <strain evidence="11">SDA103</strain>
    </source>
</reference>
<evidence type="ECO:0000313" key="11">
    <source>
        <dbReference type="Proteomes" id="UP000221080"/>
    </source>
</evidence>
<keyword evidence="9" id="KW-0145">Chemotaxis</keyword>
<keyword evidence="3 9" id="KW-0202">Cytokine</keyword>
<dbReference type="InterPro" id="IPR000827">
    <property type="entry name" value="Chemokine_CC_CS"/>
</dbReference>
<keyword evidence="5 9" id="KW-0732">Signal</keyword>
<dbReference type="PANTHER" id="PTHR12015">
    <property type="entry name" value="SMALL INDUCIBLE CYTOKINE A"/>
    <property type="match status" value="1"/>
</dbReference>
<evidence type="ECO:0000259" key="10">
    <source>
        <dbReference type="SMART" id="SM00199"/>
    </source>
</evidence>
<dbReference type="PANTHER" id="PTHR12015:SF183">
    <property type="entry name" value="C-C MOTIF CHEMOKINE 3"/>
    <property type="match status" value="1"/>
</dbReference>
<evidence type="ECO:0000256" key="8">
    <source>
        <dbReference type="ARBA" id="ARBA00046726"/>
    </source>
</evidence>
<evidence type="ECO:0000256" key="2">
    <source>
        <dbReference type="ARBA" id="ARBA00010868"/>
    </source>
</evidence>
<feature type="chain" id="PRO_5039960845" description="C-C motif chemokine" evidence="9">
    <location>
        <begin position="23"/>
        <end position="101"/>
    </location>
</feature>
<dbReference type="SUPFAM" id="SSF54117">
    <property type="entry name" value="Interleukin 8-like chemokines"/>
    <property type="match status" value="1"/>
</dbReference>
<dbReference type="PROSITE" id="PS00472">
    <property type="entry name" value="SMALL_CYTOKINES_CC"/>
    <property type="match status" value="1"/>
</dbReference>
<feature type="domain" description="Chemokine interleukin-8-like" evidence="10">
    <location>
        <begin position="28"/>
        <end position="86"/>
    </location>
</feature>
<comment type="function">
    <text evidence="7">Monokine with inflammatory and chemokinetic properties. Binds to CCR1, CCR4 and CCR5. One of the major HIV-suppressive factors produced by CD8+ T-cells. Recombinant MIP-1-alpha induces a dose-dependent inhibition of different strains of HIV-1, HIV-2, and simian immunodeficiency virus (SIV).</text>
</comment>
<dbReference type="GeneID" id="108267188"/>
<evidence type="ECO:0000256" key="9">
    <source>
        <dbReference type="RuleBase" id="RU361150"/>
    </source>
</evidence>
<dbReference type="Pfam" id="PF00048">
    <property type="entry name" value="IL8"/>
    <property type="match status" value="1"/>
</dbReference>
<dbReference type="SMART" id="SM00199">
    <property type="entry name" value="SCY"/>
    <property type="match status" value="1"/>
</dbReference>
<dbReference type="InterPro" id="IPR039809">
    <property type="entry name" value="Chemokine_b/g/d"/>
</dbReference>
<reference evidence="12" key="2">
    <citation type="submission" date="2025-08" db="UniProtKB">
        <authorList>
            <consortium name="RefSeq"/>
        </authorList>
    </citation>
    <scope>IDENTIFICATION</scope>
    <source>
        <tissue evidence="12">Blood</tissue>
    </source>
</reference>
<dbReference type="Gene3D" id="2.40.50.40">
    <property type="match status" value="1"/>
</dbReference>
<name>A0A2D0RA04_ICTPU</name>
<dbReference type="GO" id="GO:0008009">
    <property type="term" value="F:chemokine activity"/>
    <property type="evidence" value="ECO:0007669"/>
    <property type="project" value="InterPro"/>
</dbReference>
<evidence type="ECO:0000256" key="7">
    <source>
        <dbReference type="ARBA" id="ARBA00044740"/>
    </source>
</evidence>
<comment type="subcellular location">
    <subcellularLocation>
        <location evidence="1 9">Secreted</location>
    </subcellularLocation>
</comment>